<dbReference type="InterPro" id="IPR051397">
    <property type="entry name" value="Zn-ADH-like_protein"/>
</dbReference>
<accession>A0ABY7THI3</accession>
<dbReference type="InterPro" id="IPR020843">
    <property type="entry name" value="ER"/>
</dbReference>
<dbReference type="InterPro" id="IPR011032">
    <property type="entry name" value="GroES-like_sf"/>
</dbReference>
<evidence type="ECO:0000313" key="2">
    <source>
        <dbReference type="EMBL" id="WCT72177.1"/>
    </source>
</evidence>
<dbReference type="PANTHER" id="PTHR43677:SF4">
    <property type="entry name" value="QUINONE OXIDOREDUCTASE-LIKE PROTEIN 2"/>
    <property type="match status" value="1"/>
</dbReference>
<dbReference type="Proteomes" id="UP001220395">
    <property type="component" value="Chromosome"/>
</dbReference>
<dbReference type="EMBL" id="CP117411">
    <property type="protein sequence ID" value="WCT72177.1"/>
    <property type="molecule type" value="Genomic_DNA"/>
</dbReference>
<dbReference type="SUPFAM" id="SSF50129">
    <property type="entry name" value="GroES-like"/>
    <property type="match status" value="1"/>
</dbReference>
<evidence type="ECO:0000313" key="3">
    <source>
        <dbReference type="Proteomes" id="UP001220395"/>
    </source>
</evidence>
<gene>
    <name evidence="2" type="ORF">PQ455_11040</name>
</gene>
<organism evidence="2 3">
    <name type="scientific">Sphingomonas naphthae</name>
    <dbReference type="NCBI Taxonomy" id="1813468"/>
    <lineage>
        <taxon>Bacteria</taxon>
        <taxon>Pseudomonadati</taxon>
        <taxon>Pseudomonadota</taxon>
        <taxon>Alphaproteobacteria</taxon>
        <taxon>Sphingomonadales</taxon>
        <taxon>Sphingomonadaceae</taxon>
        <taxon>Sphingomonas</taxon>
    </lineage>
</organism>
<keyword evidence="3" id="KW-1185">Reference proteome</keyword>
<name>A0ABY7THI3_9SPHN</name>
<dbReference type="SUPFAM" id="SSF51735">
    <property type="entry name" value="NAD(P)-binding Rossmann-fold domains"/>
    <property type="match status" value="1"/>
</dbReference>
<dbReference type="Pfam" id="PF00107">
    <property type="entry name" value="ADH_zinc_N"/>
    <property type="match status" value="1"/>
</dbReference>
<dbReference type="SMART" id="SM00829">
    <property type="entry name" value="PKS_ER"/>
    <property type="match status" value="1"/>
</dbReference>
<feature type="domain" description="Enoyl reductase (ER)" evidence="1">
    <location>
        <begin position="10"/>
        <end position="323"/>
    </location>
</feature>
<dbReference type="CDD" id="cd08241">
    <property type="entry name" value="QOR1"/>
    <property type="match status" value="1"/>
</dbReference>
<proteinExistence type="predicted"/>
<dbReference type="Gene3D" id="3.90.180.10">
    <property type="entry name" value="Medium-chain alcohol dehydrogenases, catalytic domain"/>
    <property type="match status" value="1"/>
</dbReference>
<dbReference type="InterPro" id="IPR013149">
    <property type="entry name" value="ADH-like_C"/>
</dbReference>
<evidence type="ECO:0000259" key="1">
    <source>
        <dbReference type="SMART" id="SM00829"/>
    </source>
</evidence>
<dbReference type="PANTHER" id="PTHR43677">
    <property type="entry name" value="SHORT-CHAIN DEHYDROGENASE/REDUCTASE"/>
    <property type="match status" value="1"/>
</dbReference>
<dbReference type="InterPro" id="IPR013154">
    <property type="entry name" value="ADH-like_N"/>
</dbReference>
<dbReference type="RefSeq" id="WP_273686131.1">
    <property type="nucleotide sequence ID" value="NZ_CP117411.1"/>
</dbReference>
<dbReference type="Pfam" id="PF08240">
    <property type="entry name" value="ADH_N"/>
    <property type="match status" value="1"/>
</dbReference>
<dbReference type="InterPro" id="IPR036291">
    <property type="entry name" value="NAD(P)-bd_dom_sf"/>
</dbReference>
<dbReference type="Gene3D" id="3.40.50.720">
    <property type="entry name" value="NAD(P)-binding Rossmann-like Domain"/>
    <property type="match status" value="1"/>
</dbReference>
<protein>
    <submittedName>
        <fullName evidence="2">NADPH:quinone oxidoreductase family protein</fullName>
    </submittedName>
</protein>
<reference evidence="2 3" key="1">
    <citation type="submission" date="2023-02" db="EMBL/GenBank/DDBJ databases">
        <title>Genome sequence of Sphingomonas naphthae.</title>
        <authorList>
            <person name="Kim S."/>
            <person name="Heo J."/>
            <person name="Kwon S.-W."/>
        </authorList>
    </citation>
    <scope>NUCLEOTIDE SEQUENCE [LARGE SCALE GENOMIC DNA]</scope>
    <source>
        <strain evidence="2 3">KACC 18716</strain>
    </source>
</reference>
<sequence length="326" mass="34412">MRAIVCEHFGTPDVVVLKDMPVPEPGCGEVRIRAHAAAVNFPDVLHIANKYQKNRQPPFIPGLEVAGVVDSVGDGVVRFRAGDRVCSSLDRGGTFAEYVIAAETRCSLLPETVSFATAAAMPLTYGTTLHALRDRGRLQAGETLLVLGAGGGVGTAAIDLGKRMGARVIAAASSPEKLALARNLGADETIDYSREDVKVRAREIAGSNGIDVIYDPVGSELSEAAFRALGWYGRHLVIGFARGTIPALPLNLPLLKNAELIGVHWGTAVEQRPDLYRMVMDDVIDGVASGGLSPRISARYPLEKAADALAEVAAGRALGKVVVEIA</sequence>